<organism evidence="2 3">
    <name type="scientific">Austropuccinia psidii MF-1</name>
    <dbReference type="NCBI Taxonomy" id="1389203"/>
    <lineage>
        <taxon>Eukaryota</taxon>
        <taxon>Fungi</taxon>
        <taxon>Dikarya</taxon>
        <taxon>Basidiomycota</taxon>
        <taxon>Pucciniomycotina</taxon>
        <taxon>Pucciniomycetes</taxon>
        <taxon>Pucciniales</taxon>
        <taxon>Sphaerophragmiaceae</taxon>
        <taxon>Austropuccinia</taxon>
    </lineage>
</organism>
<reference evidence="2" key="1">
    <citation type="submission" date="2021-03" db="EMBL/GenBank/DDBJ databases">
        <title>Draft genome sequence of rust myrtle Austropuccinia psidii MF-1, a brazilian biotype.</title>
        <authorList>
            <person name="Quecine M.C."/>
            <person name="Pachon D.M.R."/>
            <person name="Bonatelli M.L."/>
            <person name="Correr F.H."/>
            <person name="Franceschini L.M."/>
            <person name="Leite T.F."/>
            <person name="Margarido G.R.A."/>
            <person name="Almeida C.A."/>
            <person name="Ferrarezi J.A."/>
            <person name="Labate C.A."/>
        </authorList>
    </citation>
    <scope>NUCLEOTIDE SEQUENCE</scope>
    <source>
        <strain evidence="2">MF-1</strain>
    </source>
</reference>
<comment type="caution">
    <text evidence="2">The sequence shown here is derived from an EMBL/GenBank/DDBJ whole genome shotgun (WGS) entry which is preliminary data.</text>
</comment>
<gene>
    <name evidence="2" type="ORF">O181_111830</name>
</gene>
<sequence length="116" mass="12955">MPKEYDCNTHSQCQLFTPTFPISNLMPASYAAVLSSTSKQKLRQLPSGSDLPMMTPPHSMIQTPLLPNQNSLTFGIPHPKDPLLIPGTSLKTRLLAQLNPFQPIPLLEDCLRMIWD</sequence>
<name>A0A9Q3JZ85_9BASI</name>
<evidence type="ECO:0000313" key="2">
    <source>
        <dbReference type="EMBL" id="MBW0572115.1"/>
    </source>
</evidence>
<dbReference type="AlphaFoldDB" id="A0A9Q3JZ85"/>
<evidence type="ECO:0000256" key="1">
    <source>
        <dbReference type="SAM" id="MobiDB-lite"/>
    </source>
</evidence>
<keyword evidence="3" id="KW-1185">Reference proteome</keyword>
<dbReference type="Proteomes" id="UP000765509">
    <property type="component" value="Unassembled WGS sequence"/>
</dbReference>
<feature type="region of interest" description="Disordered" evidence="1">
    <location>
        <begin position="41"/>
        <end position="64"/>
    </location>
</feature>
<dbReference type="EMBL" id="AVOT02089502">
    <property type="protein sequence ID" value="MBW0572115.1"/>
    <property type="molecule type" value="Genomic_DNA"/>
</dbReference>
<evidence type="ECO:0000313" key="3">
    <source>
        <dbReference type="Proteomes" id="UP000765509"/>
    </source>
</evidence>
<protein>
    <submittedName>
        <fullName evidence="2">Uncharacterized protein</fullName>
    </submittedName>
</protein>
<proteinExistence type="predicted"/>
<accession>A0A9Q3JZ85</accession>